<feature type="compositionally biased region" description="Low complexity" evidence="1">
    <location>
        <begin position="149"/>
        <end position="161"/>
    </location>
</feature>
<dbReference type="RefSeq" id="WP_379672322.1">
    <property type="nucleotide sequence ID" value="NZ_JBHUCJ010000114.1"/>
</dbReference>
<evidence type="ECO:0000313" key="2">
    <source>
        <dbReference type="EMBL" id="MFD3226859.1"/>
    </source>
</evidence>
<feature type="region of interest" description="Disordered" evidence="1">
    <location>
        <begin position="119"/>
        <end position="175"/>
    </location>
</feature>
<feature type="compositionally biased region" description="Basic residues" evidence="1">
    <location>
        <begin position="133"/>
        <end position="146"/>
    </location>
</feature>
<evidence type="ECO:0000313" key="3">
    <source>
        <dbReference type="Proteomes" id="UP001598201"/>
    </source>
</evidence>
<organism evidence="2 3">
    <name type="scientific">Rahnella sp. (strain Y9602)</name>
    <dbReference type="NCBI Taxonomy" id="2703885"/>
    <lineage>
        <taxon>Bacteria</taxon>
        <taxon>Pseudomonadati</taxon>
        <taxon>Pseudomonadota</taxon>
        <taxon>Gammaproteobacteria</taxon>
        <taxon>Enterobacterales</taxon>
        <taxon>Yersiniaceae</taxon>
        <taxon>Rahnella</taxon>
    </lineage>
</organism>
<evidence type="ECO:0000256" key="1">
    <source>
        <dbReference type="SAM" id="MobiDB-lite"/>
    </source>
</evidence>
<dbReference type="Proteomes" id="UP001598201">
    <property type="component" value="Unassembled WGS sequence"/>
</dbReference>
<name>A0ABW6CIA9_RAHSY</name>
<accession>A0ABW6CIA9</accession>
<gene>
    <name evidence="2" type="ORF">ACFPK4_25280</name>
</gene>
<evidence type="ECO:0008006" key="4">
    <source>
        <dbReference type="Google" id="ProtNLM"/>
    </source>
</evidence>
<comment type="caution">
    <text evidence="2">The sequence shown here is derived from an EMBL/GenBank/DDBJ whole genome shotgun (WGS) entry which is preliminary data.</text>
</comment>
<dbReference type="EMBL" id="JBHUCJ010000114">
    <property type="protein sequence ID" value="MFD3226859.1"/>
    <property type="molecule type" value="Genomic_DNA"/>
</dbReference>
<proteinExistence type="predicted"/>
<reference evidence="2 3" key="1">
    <citation type="submission" date="2024-09" db="EMBL/GenBank/DDBJ databases">
        <title>Genomes of Rahnella.</title>
        <authorList>
            <person name="Mnguni F.C."/>
            <person name="Shin G.Y."/>
            <person name="Coutinho T."/>
        </authorList>
    </citation>
    <scope>NUCLEOTIDE SEQUENCE [LARGE SCALE GENOMIC DNA]</scope>
    <source>
        <strain evidence="2 3">20WA0057</strain>
    </source>
</reference>
<keyword evidence="3" id="KW-1185">Reference proteome</keyword>
<protein>
    <recommendedName>
        <fullName evidence="4">Phage O protein family</fullName>
    </recommendedName>
</protein>
<sequence length="311" mass="35506">MSLLLPSRPIVVIPELVMKLGLNEAMLLQQVHYWATETNSGVDHDGRRWIYNTIEEWLEQFPWMSASTIKRGFASLKKQGCLFIEQLSDDPRDMTNFYAINYDHQALLDEVKLTPCKRSKRTNAKGQNEPLHRSKKTPCKSPKRAALHTESTSENTTEINTLSPAAPQPDDSTDENFLVLHPEAVVFNAKKRKWGSADDLTAAEWIWGKIIRMYEQAAECDGEIARPKEPDMTLWANEVRLMCTADGRTHKQICELFGRANRDTFWCKNILSPSKLREKWDYLTLKLSATVPADTSAGGHWNSVEAWENTL</sequence>